<evidence type="ECO:0000259" key="8">
    <source>
        <dbReference type="PROSITE" id="PS50888"/>
    </source>
</evidence>
<sequence>MYGSRAASRDLNLNGMEDSDLNRHQQQEQQQMGTGLLRFRSAPSSLLGEMCEEFLPHRSSTTESESVLTRFAPPELRVPVGRGGGAPATTGQRSSQFKPEMEHGGLDAAAHRQNGGLSSTAAYQMLYKAQQPLPNHGSTTAVEVSYQVTSSAAMDGAKEKSGVNSSNLVRHSSKPAGLFSHLNVENGNPLALHDSLKLEFYALIRSLIRGYAVMGSMGFRAGTSSTGEAAMADSRLRGQLSFSSTQSSTSGMMSQISEIEGEDMGGSSPEEGDLGNGHCFIPGFPLGAWNDPSLVSEGFSGLKRSRDPSEAQIGGVRCHVPSLSHQYSLPKTSSEMAAILQFQDAVPCKIRAKRGCATHPRSIAERVRRTRISERMRKLQELVPNMDKQTNTADMLDLAVEYIRDLERQVKSLSESKAKCTCSGK</sequence>
<evidence type="ECO:0000256" key="4">
    <source>
        <dbReference type="ARBA" id="ARBA00023125"/>
    </source>
</evidence>
<keyword evidence="4" id="KW-0238">DNA-binding</keyword>
<dbReference type="PANTHER" id="PTHR16223:SF125">
    <property type="entry name" value="OS08G0506700 PROTEIN"/>
    <property type="match status" value="1"/>
</dbReference>
<comment type="caution">
    <text evidence="9">The sequence shown here is derived from an EMBL/GenBank/DDBJ whole genome shotgun (WGS) entry which is preliminary data.</text>
</comment>
<dbReference type="InterPro" id="IPR045239">
    <property type="entry name" value="bHLH95_bHLH"/>
</dbReference>
<dbReference type="EMBL" id="NMUH01000454">
    <property type="protein sequence ID" value="MQL79430.1"/>
    <property type="molecule type" value="Genomic_DNA"/>
</dbReference>
<organism evidence="9 10">
    <name type="scientific">Colocasia esculenta</name>
    <name type="common">Wild taro</name>
    <name type="synonym">Arum esculentum</name>
    <dbReference type="NCBI Taxonomy" id="4460"/>
    <lineage>
        <taxon>Eukaryota</taxon>
        <taxon>Viridiplantae</taxon>
        <taxon>Streptophyta</taxon>
        <taxon>Embryophyta</taxon>
        <taxon>Tracheophyta</taxon>
        <taxon>Spermatophyta</taxon>
        <taxon>Magnoliopsida</taxon>
        <taxon>Liliopsida</taxon>
        <taxon>Araceae</taxon>
        <taxon>Aroideae</taxon>
        <taxon>Colocasieae</taxon>
        <taxon>Colocasia</taxon>
    </lineage>
</organism>
<dbReference type="InterPro" id="IPR011598">
    <property type="entry name" value="bHLH_dom"/>
</dbReference>
<dbReference type="GO" id="GO:0000981">
    <property type="term" value="F:DNA-binding transcription factor activity, RNA polymerase II-specific"/>
    <property type="evidence" value="ECO:0007669"/>
    <property type="project" value="TreeGrafter"/>
</dbReference>
<keyword evidence="6" id="KW-0539">Nucleus</keyword>
<dbReference type="PROSITE" id="PS50888">
    <property type="entry name" value="BHLH"/>
    <property type="match status" value="1"/>
</dbReference>
<dbReference type="GO" id="GO:0046983">
    <property type="term" value="F:protein dimerization activity"/>
    <property type="evidence" value="ECO:0007669"/>
    <property type="project" value="InterPro"/>
</dbReference>
<gene>
    <name evidence="9" type="ORF">Taro_011863</name>
</gene>
<reference evidence="9" key="1">
    <citation type="submission" date="2017-07" db="EMBL/GenBank/DDBJ databases">
        <title>Taro Niue Genome Assembly and Annotation.</title>
        <authorList>
            <person name="Atibalentja N."/>
            <person name="Keating K."/>
            <person name="Fields C.J."/>
        </authorList>
    </citation>
    <scope>NUCLEOTIDE SEQUENCE</scope>
    <source>
        <strain evidence="9">Niue_2</strain>
        <tissue evidence="9">Leaf</tissue>
    </source>
</reference>
<dbReference type="GO" id="GO:0005634">
    <property type="term" value="C:nucleus"/>
    <property type="evidence" value="ECO:0007669"/>
    <property type="project" value="UniProtKB-SubCell"/>
</dbReference>
<dbReference type="Pfam" id="PF00010">
    <property type="entry name" value="HLH"/>
    <property type="match status" value="1"/>
</dbReference>
<evidence type="ECO:0000256" key="5">
    <source>
        <dbReference type="ARBA" id="ARBA00023163"/>
    </source>
</evidence>
<feature type="region of interest" description="Disordered" evidence="7">
    <location>
        <begin position="73"/>
        <end position="99"/>
    </location>
</feature>
<dbReference type="SMART" id="SM00353">
    <property type="entry name" value="HLH"/>
    <property type="match status" value="1"/>
</dbReference>
<comment type="subcellular location">
    <subcellularLocation>
        <location evidence="1">Nucleus</location>
    </subcellularLocation>
</comment>
<dbReference type="PANTHER" id="PTHR16223">
    <property type="entry name" value="TRANSCRIPTION FACTOR BHLH83-RELATED"/>
    <property type="match status" value="1"/>
</dbReference>
<dbReference type="CDD" id="cd11393">
    <property type="entry name" value="bHLH_AtbHLH_like"/>
    <property type="match status" value="1"/>
</dbReference>
<dbReference type="InterPro" id="IPR045843">
    <property type="entry name" value="IND-like"/>
</dbReference>
<dbReference type="GO" id="GO:0000978">
    <property type="term" value="F:RNA polymerase II cis-regulatory region sequence-specific DNA binding"/>
    <property type="evidence" value="ECO:0007669"/>
    <property type="project" value="TreeGrafter"/>
</dbReference>
<name>A0A843UBW6_COLES</name>
<keyword evidence="5" id="KW-0804">Transcription</keyword>
<dbReference type="SUPFAM" id="SSF47459">
    <property type="entry name" value="HLH, helix-loop-helix DNA-binding domain"/>
    <property type="match status" value="1"/>
</dbReference>
<evidence type="ECO:0000313" key="9">
    <source>
        <dbReference type="EMBL" id="MQL79430.1"/>
    </source>
</evidence>
<keyword evidence="3" id="KW-0805">Transcription regulation</keyword>
<dbReference type="Proteomes" id="UP000652761">
    <property type="component" value="Unassembled WGS sequence"/>
</dbReference>
<evidence type="ECO:0000256" key="2">
    <source>
        <dbReference type="ARBA" id="ARBA00005510"/>
    </source>
</evidence>
<feature type="region of interest" description="Disordered" evidence="7">
    <location>
        <begin position="1"/>
        <end position="32"/>
    </location>
</feature>
<dbReference type="AlphaFoldDB" id="A0A843UBW6"/>
<evidence type="ECO:0000256" key="1">
    <source>
        <dbReference type="ARBA" id="ARBA00004123"/>
    </source>
</evidence>
<evidence type="ECO:0000256" key="3">
    <source>
        <dbReference type="ARBA" id="ARBA00023015"/>
    </source>
</evidence>
<comment type="similarity">
    <text evidence="2">Belongs to the bHLH protein family.</text>
</comment>
<dbReference type="FunFam" id="4.10.280.10:FF:000021">
    <property type="entry name" value="Transcription factor bHLH130 family"/>
    <property type="match status" value="1"/>
</dbReference>
<dbReference type="InterPro" id="IPR036638">
    <property type="entry name" value="HLH_DNA-bd_sf"/>
</dbReference>
<protein>
    <recommendedName>
        <fullName evidence="8">BHLH domain-containing protein</fullName>
    </recommendedName>
</protein>
<proteinExistence type="inferred from homology"/>
<accession>A0A843UBW6</accession>
<dbReference type="Gene3D" id="4.10.280.10">
    <property type="entry name" value="Helix-loop-helix DNA-binding domain"/>
    <property type="match status" value="1"/>
</dbReference>
<evidence type="ECO:0000256" key="6">
    <source>
        <dbReference type="ARBA" id="ARBA00023242"/>
    </source>
</evidence>
<evidence type="ECO:0000313" key="10">
    <source>
        <dbReference type="Proteomes" id="UP000652761"/>
    </source>
</evidence>
<keyword evidence="10" id="KW-1185">Reference proteome</keyword>
<evidence type="ECO:0000256" key="7">
    <source>
        <dbReference type="SAM" id="MobiDB-lite"/>
    </source>
</evidence>
<dbReference type="OrthoDB" id="2019494at2759"/>
<feature type="domain" description="BHLH" evidence="8">
    <location>
        <begin position="356"/>
        <end position="406"/>
    </location>
</feature>